<protein>
    <submittedName>
        <fullName evidence="2">Uncharacterized protein</fullName>
    </submittedName>
</protein>
<organism evidence="2 3">
    <name type="scientific">Liparis tanakae</name>
    <name type="common">Tanaka's snailfish</name>
    <dbReference type="NCBI Taxonomy" id="230148"/>
    <lineage>
        <taxon>Eukaryota</taxon>
        <taxon>Metazoa</taxon>
        <taxon>Chordata</taxon>
        <taxon>Craniata</taxon>
        <taxon>Vertebrata</taxon>
        <taxon>Euteleostomi</taxon>
        <taxon>Actinopterygii</taxon>
        <taxon>Neopterygii</taxon>
        <taxon>Teleostei</taxon>
        <taxon>Neoteleostei</taxon>
        <taxon>Acanthomorphata</taxon>
        <taxon>Eupercaria</taxon>
        <taxon>Perciformes</taxon>
        <taxon>Cottioidei</taxon>
        <taxon>Cottales</taxon>
        <taxon>Liparidae</taxon>
        <taxon>Liparis</taxon>
    </lineage>
</organism>
<feature type="compositionally biased region" description="Polar residues" evidence="1">
    <location>
        <begin position="1"/>
        <end position="13"/>
    </location>
</feature>
<dbReference type="AlphaFoldDB" id="A0A4Z2IRK5"/>
<proteinExistence type="predicted"/>
<comment type="caution">
    <text evidence="2">The sequence shown here is derived from an EMBL/GenBank/DDBJ whole genome shotgun (WGS) entry which is preliminary data.</text>
</comment>
<feature type="compositionally biased region" description="Basic and acidic residues" evidence="1">
    <location>
        <begin position="60"/>
        <end position="69"/>
    </location>
</feature>
<feature type="compositionally biased region" description="Polar residues" evidence="1">
    <location>
        <begin position="94"/>
        <end position="116"/>
    </location>
</feature>
<dbReference type="EMBL" id="SRLO01000053">
    <property type="protein sequence ID" value="TNN80629.1"/>
    <property type="molecule type" value="Genomic_DNA"/>
</dbReference>
<feature type="compositionally biased region" description="Polar residues" evidence="1">
    <location>
        <begin position="70"/>
        <end position="80"/>
    </location>
</feature>
<accession>A0A4Z2IRK5</accession>
<feature type="region of interest" description="Disordered" evidence="1">
    <location>
        <begin position="1"/>
        <end position="29"/>
    </location>
</feature>
<dbReference type="Proteomes" id="UP000314294">
    <property type="component" value="Unassembled WGS sequence"/>
</dbReference>
<name>A0A4Z2IRK5_9TELE</name>
<evidence type="ECO:0000313" key="3">
    <source>
        <dbReference type="Proteomes" id="UP000314294"/>
    </source>
</evidence>
<feature type="region of interest" description="Disordered" evidence="1">
    <location>
        <begin position="58"/>
        <end position="116"/>
    </location>
</feature>
<keyword evidence="3" id="KW-1185">Reference proteome</keyword>
<sequence>MFTNSSINSPSTDFENEVPPLAQGPSTHGWAELATLTPPAEPVVMGMVRSLSISCGLKRKATDEEKEAKPQSNLNSTYPSTRLIARKSPLPASSLYSSVPSGINGRNVSSNSMKDR</sequence>
<reference evidence="2 3" key="1">
    <citation type="submission" date="2019-03" db="EMBL/GenBank/DDBJ databases">
        <title>First draft genome of Liparis tanakae, snailfish: a comprehensive survey of snailfish specific genes.</title>
        <authorList>
            <person name="Kim W."/>
            <person name="Song I."/>
            <person name="Jeong J.-H."/>
            <person name="Kim D."/>
            <person name="Kim S."/>
            <person name="Ryu S."/>
            <person name="Song J.Y."/>
            <person name="Lee S.K."/>
        </authorList>
    </citation>
    <scope>NUCLEOTIDE SEQUENCE [LARGE SCALE GENOMIC DNA]</scope>
    <source>
        <tissue evidence="2">Muscle</tissue>
    </source>
</reference>
<gene>
    <name evidence="2" type="ORF">EYF80_009137</name>
</gene>
<evidence type="ECO:0000256" key="1">
    <source>
        <dbReference type="SAM" id="MobiDB-lite"/>
    </source>
</evidence>
<evidence type="ECO:0000313" key="2">
    <source>
        <dbReference type="EMBL" id="TNN80629.1"/>
    </source>
</evidence>